<evidence type="ECO:0008006" key="2">
    <source>
        <dbReference type="Google" id="ProtNLM"/>
    </source>
</evidence>
<organism evidence="1">
    <name type="scientific">uncultured bacterium</name>
    <name type="common">gcode 4</name>
    <dbReference type="NCBI Taxonomy" id="1234023"/>
    <lineage>
        <taxon>Bacteria</taxon>
        <taxon>environmental samples</taxon>
    </lineage>
</organism>
<sequence>MSQKICLVGGGTGGHIMPILSLIA</sequence>
<dbReference type="Gene3D" id="3.40.50.2000">
    <property type="entry name" value="Glycogen Phosphorylase B"/>
    <property type="match status" value="1"/>
</dbReference>
<proteinExistence type="predicted"/>
<evidence type="ECO:0000313" key="1">
    <source>
        <dbReference type="EMBL" id="EKD30071.1"/>
    </source>
</evidence>
<feature type="non-terminal residue" evidence="1">
    <location>
        <position position="24"/>
    </location>
</feature>
<comment type="caution">
    <text evidence="1">The sequence shown here is derived from an EMBL/GenBank/DDBJ whole genome shotgun (WGS) entry which is preliminary data.</text>
</comment>
<dbReference type="AlphaFoldDB" id="K1XYL5"/>
<dbReference type="EMBL" id="AMFJ01034163">
    <property type="protein sequence ID" value="EKD30071.1"/>
    <property type="molecule type" value="Genomic_DNA"/>
</dbReference>
<reference evidence="1" key="1">
    <citation type="journal article" date="2012" name="Science">
        <title>Fermentation, hydrogen, and sulfur metabolism in multiple uncultivated bacterial phyla.</title>
        <authorList>
            <person name="Wrighton K.C."/>
            <person name="Thomas B.C."/>
            <person name="Sharon I."/>
            <person name="Miller C.S."/>
            <person name="Castelle C.J."/>
            <person name="VerBerkmoes N.C."/>
            <person name="Wilkins M.J."/>
            <person name="Hettich R.L."/>
            <person name="Lipton M.S."/>
            <person name="Williams K.H."/>
            <person name="Long P.E."/>
            <person name="Banfield J.F."/>
        </authorList>
    </citation>
    <scope>NUCLEOTIDE SEQUENCE [LARGE SCALE GENOMIC DNA]</scope>
</reference>
<protein>
    <recommendedName>
        <fullName evidence="2">Glycosyltransferase family 28 N-terminal domain-containing protein</fullName>
    </recommendedName>
</protein>
<name>K1XYL5_9BACT</name>
<accession>K1XYL5</accession>
<gene>
    <name evidence="1" type="ORF">ACD_78C00163G0001</name>
</gene>